<organism evidence="4">
    <name type="scientific">Halomonas sp. H10-59</name>
    <dbReference type="NCBI Taxonomy" id="2950874"/>
    <lineage>
        <taxon>Bacteria</taxon>
        <taxon>Pseudomonadati</taxon>
        <taxon>Pseudomonadota</taxon>
        <taxon>Gammaproteobacteria</taxon>
        <taxon>Oceanospirillales</taxon>
        <taxon>Halomonadaceae</taxon>
        <taxon>Halomonas</taxon>
    </lineage>
</organism>
<feature type="domain" description="Zeta toxin" evidence="3">
    <location>
        <begin position="26"/>
        <end position="131"/>
    </location>
</feature>
<evidence type="ECO:0000256" key="2">
    <source>
        <dbReference type="ARBA" id="ARBA00022840"/>
    </source>
</evidence>
<gene>
    <name evidence="4" type="ORF">NFG57_00845</name>
</gene>
<keyword evidence="2" id="KW-0067">ATP-binding</keyword>
<name>A0AAU7KVI5_9GAMM</name>
<keyword evidence="1" id="KW-0547">Nucleotide-binding</keyword>
<evidence type="ECO:0000313" key="4">
    <source>
        <dbReference type="EMBL" id="XBO75370.1"/>
    </source>
</evidence>
<dbReference type="GO" id="GO:0005524">
    <property type="term" value="F:ATP binding"/>
    <property type="evidence" value="ECO:0007669"/>
    <property type="project" value="UniProtKB-KW"/>
</dbReference>
<dbReference type="EMBL" id="CP098828">
    <property type="protein sequence ID" value="XBO75370.1"/>
    <property type="molecule type" value="Genomic_DNA"/>
</dbReference>
<dbReference type="RefSeq" id="WP_348815150.1">
    <property type="nucleotide sequence ID" value="NZ_CP098828.1"/>
</dbReference>
<dbReference type="Pfam" id="PF06414">
    <property type="entry name" value="Zeta_toxin"/>
    <property type="match status" value="1"/>
</dbReference>
<evidence type="ECO:0000256" key="1">
    <source>
        <dbReference type="ARBA" id="ARBA00022741"/>
    </source>
</evidence>
<dbReference type="InterPro" id="IPR027417">
    <property type="entry name" value="P-loop_NTPase"/>
</dbReference>
<dbReference type="InterPro" id="IPR010488">
    <property type="entry name" value="Zeta_toxin_domain"/>
</dbReference>
<dbReference type="Gene3D" id="3.40.50.300">
    <property type="entry name" value="P-loop containing nucleotide triphosphate hydrolases"/>
    <property type="match status" value="1"/>
</dbReference>
<reference evidence="4" key="1">
    <citation type="submission" date="2022-06" db="EMBL/GenBank/DDBJ databases">
        <title>A novel DMS-producing enzyme.</title>
        <authorList>
            <person name="Zhang Y."/>
        </authorList>
    </citation>
    <scope>NUCLEOTIDE SEQUENCE</scope>
    <source>
        <strain evidence="4">H10-59</strain>
    </source>
</reference>
<sequence>MPFINADEIQRHRWPDEIDNPQRSYEAATIAATQRETMIRQGRSFATETVFSHPSKLELIRQAQHQGFMVALYHIHVATPELAAMRVETRRQLGGHDVPVDKLYSRFPRTLTYLREAVRLAERALVFDNSRIGKTHRHLLSLSHGLVTRLSEDLPDWALAQYGPEIRRYRGET</sequence>
<proteinExistence type="predicted"/>
<dbReference type="PANTHER" id="PTHR39206:SF1">
    <property type="entry name" value="SLL8004 PROTEIN"/>
    <property type="match status" value="1"/>
</dbReference>
<accession>A0AAU7KVI5</accession>
<evidence type="ECO:0000259" key="3">
    <source>
        <dbReference type="Pfam" id="PF06414"/>
    </source>
</evidence>
<protein>
    <recommendedName>
        <fullName evidence="3">Zeta toxin domain-containing protein</fullName>
    </recommendedName>
</protein>
<dbReference type="PANTHER" id="PTHR39206">
    <property type="entry name" value="SLL8004 PROTEIN"/>
    <property type="match status" value="1"/>
</dbReference>
<dbReference type="GO" id="GO:0016301">
    <property type="term" value="F:kinase activity"/>
    <property type="evidence" value="ECO:0007669"/>
    <property type="project" value="InterPro"/>
</dbReference>
<dbReference type="AlphaFoldDB" id="A0AAU7KVI5"/>